<dbReference type="PROSITE" id="PS50893">
    <property type="entry name" value="ABC_TRANSPORTER_2"/>
    <property type="match status" value="1"/>
</dbReference>
<dbReference type="InterPro" id="IPR003593">
    <property type="entry name" value="AAA+_ATPase"/>
</dbReference>
<dbReference type="AlphaFoldDB" id="A0A6B0YRJ6"/>
<feature type="domain" description="ABC transporter" evidence="3">
    <location>
        <begin position="1"/>
        <end position="239"/>
    </location>
</feature>
<dbReference type="InterPro" id="IPR027417">
    <property type="entry name" value="P-loop_NTPase"/>
</dbReference>
<proteinExistence type="predicted"/>
<dbReference type="GO" id="GO:0016887">
    <property type="term" value="F:ATP hydrolysis activity"/>
    <property type="evidence" value="ECO:0007669"/>
    <property type="project" value="InterPro"/>
</dbReference>
<dbReference type="Gene3D" id="3.40.50.300">
    <property type="entry name" value="P-loop containing nucleotide triphosphate hydrolases"/>
    <property type="match status" value="1"/>
</dbReference>
<protein>
    <submittedName>
        <fullName evidence="4">Sugar ABC transporter ATP-binding protein</fullName>
    </submittedName>
</protein>
<dbReference type="SUPFAM" id="SSF52540">
    <property type="entry name" value="P-loop containing nucleoside triphosphate hydrolases"/>
    <property type="match status" value="1"/>
</dbReference>
<evidence type="ECO:0000256" key="1">
    <source>
        <dbReference type="ARBA" id="ARBA00022741"/>
    </source>
</evidence>
<dbReference type="PANTHER" id="PTHR43790:SF8">
    <property type="entry name" value="SUGAR ABC TRANSPORTER ATP-BINDING PROTEIN"/>
    <property type="match status" value="1"/>
</dbReference>
<comment type="caution">
    <text evidence="4">The sequence shown here is derived from an EMBL/GenBank/DDBJ whole genome shotgun (WGS) entry which is preliminary data.</text>
</comment>
<dbReference type="InterPro" id="IPR050107">
    <property type="entry name" value="ABC_carbohydrate_import_ATPase"/>
</dbReference>
<name>A0A6B0YRJ6_9CHLR</name>
<organism evidence="4">
    <name type="scientific">Caldilineaceae bacterium SB0664_bin_27</name>
    <dbReference type="NCBI Taxonomy" id="2605260"/>
    <lineage>
        <taxon>Bacteria</taxon>
        <taxon>Bacillati</taxon>
        <taxon>Chloroflexota</taxon>
        <taxon>Caldilineae</taxon>
        <taxon>Caldilineales</taxon>
        <taxon>Caldilineaceae</taxon>
    </lineage>
</organism>
<dbReference type="PANTHER" id="PTHR43790">
    <property type="entry name" value="CARBOHYDRATE TRANSPORT ATP-BINDING PROTEIN MG119-RELATED"/>
    <property type="match status" value="1"/>
</dbReference>
<evidence type="ECO:0000256" key="2">
    <source>
        <dbReference type="ARBA" id="ARBA00022840"/>
    </source>
</evidence>
<gene>
    <name evidence="4" type="ORF">F4Y42_04280</name>
</gene>
<evidence type="ECO:0000313" key="4">
    <source>
        <dbReference type="EMBL" id="MXY92649.1"/>
    </source>
</evidence>
<dbReference type="CDD" id="cd03216">
    <property type="entry name" value="ABC_Carb_Monos_I"/>
    <property type="match status" value="1"/>
</dbReference>
<dbReference type="GO" id="GO:0005524">
    <property type="term" value="F:ATP binding"/>
    <property type="evidence" value="ECO:0007669"/>
    <property type="project" value="UniProtKB-KW"/>
</dbReference>
<dbReference type="SMART" id="SM00382">
    <property type="entry name" value="AAA"/>
    <property type="match status" value="1"/>
</dbReference>
<keyword evidence="2 4" id="KW-0067">ATP-binding</keyword>
<accession>A0A6B0YRJ6</accession>
<reference evidence="4" key="1">
    <citation type="submission" date="2019-09" db="EMBL/GenBank/DDBJ databases">
        <title>Characterisation of the sponge microbiome using genome-centric metagenomics.</title>
        <authorList>
            <person name="Engelberts J.P."/>
            <person name="Robbins S.J."/>
            <person name="De Goeij J.M."/>
            <person name="Aranda M."/>
            <person name="Bell S.C."/>
            <person name="Webster N.S."/>
        </authorList>
    </citation>
    <scope>NUCLEOTIDE SEQUENCE</scope>
    <source>
        <strain evidence="4">SB0664_bin_27</strain>
    </source>
</reference>
<keyword evidence="1" id="KW-0547">Nucleotide-binding</keyword>
<evidence type="ECO:0000259" key="3">
    <source>
        <dbReference type="PROSITE" id="PS50893"/>
    </source>
</evidence>
<sequence length="255" mass="27711">MKGISKRFGSVQALNQVDLELREGEILGLVGDNAAGKSTLMKILSGAHVADSGQILINGEEVSIRDPRDARSCGIEMIYQDLALCNNLDVARNIFLGREYTRGLPFLSILDKKKMYAESAALLKRLNINISSPRLKVERMSGGQRQMVAAAKAIAFDAKILLMDEPTAALGVREANTLLRLIKDLRDGGHSVVLITQRVPDILAIGDRVMVLKGGRRQGILNVSEVGLDDVVELIVRGRAGAESEEDALEYLSFG</sequence>
<dbReference type="Pfam" id="PF00005">
    <property type="entry name" value="ABC_tran"/>
    <property type="match status" value="1"/>
</dbReference>
<dbReference type="EMBL" id="VXRG01000039">
    <property type="protein sequence ID" value="MXY92649.1"/>
    <property type="molecule type" value="Genomic_DNA"/>
</dbReference>
<dbReference type="InterPro" id="IPR003439">
    <property type="entry name" value="ABC_transporter-like_ATP-bd"/>
</dbReference>